<gene>
    <name evidence="1" type="ORF">NRB56_64800</name>
</gene>
<sequence length="61" mass="7257">MSEQDRAMRTVTEKDYLELMRDIAAFRRALATTADHATRAQLDRAIREHYAEVRKRDRHGR</sequence>
<dbReference type="EMBL" id="WEGI01000015">
    <property type="protein sequence ID" value="MQY30876.1"/>
    <property type="molecule type" value="Genomic_DNA"/>
</dbReference>
<keyword evidence="2" id="KW-1185">Reference proteome</keyword>
<evidence type="ECO:0000313" key="2">
    <source>
        <dbReference type="Proteomes" id="UP000431401"/>
    </source>
</evidence>
<evidence type="ECO:0000313" key="1">
    <source>
        <dbReference type="EMBL" id="MQY30876.1"/>
    </source>
</evidence>
<reference evidence="1 2" key="1">
    <citation type="submission" date="2019-10" db="EMBL/GenBank/DDBJ databases">
        <title>Nocardia macrotermitis sp. nov. and Nocardia aurantia sp. nov., isolated from the gut of fungus growing-termite Macrotermes natalensis.</title>
        <authorList>
            <person name="Benndorf R."/>
            <person name="Schwitalla J."/>
            <person name="Martin K."/>
            <person name="De Beer W."/>
            <person name="Kaster A.-K."/>
            <person name="Vollmers J."/>
            <person name="Poulsen M."/>
            <person name="Beemelmanns C."/>
        </authorList>
    </citation>
    <scope>NUCLEOTIDE SEQUENCE [LARGE SCALE GENOMIC DNA]</scope>
    <source>
        <strain evidence="1 2">RB56</strain>
    </source>
</reference>
<protein>
    <submittedName>
        <fullName evidence="1">Uncharacterized protein</fullName>
    </submittedName>
</protein>
<organism evidence="1 2">
    <name type="scientific">Nocardia aurantia</name>
    <dbReference type="NCBI Taxonomy" id="2585199"/>
    <lineage>
        <taxon>Bacteria</taxon>
        <taxon>Bacillati</taxon>
        <taxon>Actinomycetota</taxon>
        <taxon>Actinomycetes</taxon>
        <taxon>Mycobacteriales</taxon>
        <taxon>Nocardiaceae</taxon>
        <taxon>Nocardia</taxon>
    </lineage>
</organism>
<dbReference type="Proteomes" id="UP000431401">
    <property type="component" value="Unassembled WGS sequence"/>
</dbReference>
<comment type="caution">
    <text evidence="1">The sequence shown here is derived from an EMBL/GenBank/DDBJ whole genome shotgun (WGS) entry which is preliminary data.</text>
</comment>
<dbReference type="AlphaFoldDB" id="A0A7K0DYI8"/>
<name>A0A7K0DYI8_9NOCA</name>
<accession>A0A7K0DYI8</accession>
<proteinExistence type="predicted"/>